<evidence type="ECO:0000256" key="2">
    <source>
        <dbReference type="SAM" id="MobiDB-lite"/>
    </source>
</evidence>
<feature type="coiled-coil region" evidence="1">
    <location>
        <begin position="28"/>
        <end position="124"/>
    </location>
</feature>
<name>A0A0M0KHS3_ALKHA</name>
<protein>
    <submittedName>
        <fullName evidence="3">Uncharacterized protein</fullName>
    </submittedName>
</protein>
<dbReference type="EMBL" id="LILD01000001">
    <property type="protein sequence ID" value="KOO38386.1"/>
    <property type="molecule type" value="Genomic_DNA"/>
</dbReference>
<organism evidence="3">
    <name type="scientific">Halalkalibacterium halodurans</name>
    <name type="common">Bacillus halodurans</name>
    <dbReference type="NCBI Taxonomy" id="86665"/>
    <lineage>
        <taxon>Bacteria</taxon>
        <taxon>Bacillati</taxon>
        <taxon>Bacillota</taxon>
        <taxon>Bacilli</taxon>
        <taxon>Bacillales</taxon>
        <taxon>Bacillaceae</taxon>
        <taxon>Halalkalibacterium (ex Joshi et al. 2022)</taxon>
    </lineage>
</organism>
<evidence type="ECO:0000256" key="1">
    <source>
        <dbReference type="SAM" id="Coils"/>
    </source>
</evidence>
<feature type="compositionally biased region" description="Basic and acidic residues" evidence="2">
    <location>
        <begin position="131"/>
        <end position="154"/>
    </location>
</feature>
<dbReference type="PATRIC" id="fig|136160.3.peg.1401"/>
<feature type="compositionally biased region" description="Basic and acidic residues" evidence="2">
    <location>
        <begin position="164"/>
        <end position="184"/>
    </location>
</feature>
<dbReference type="AlphaFoldDB" id="A0A0M0KHS3"/>
<sequence>MTEVVQVSIERRTLSLERLTPVQLQQRVIHAEAELEKYRIRVKKYENDYYYGMIDELKQENEALSAQLSKYERLEELVTEMTKERERLRATIVELEEQLENMQAREKVAEVESVEERVEDMQQEAIEDAGQEEKSHEGEAVESTEGVKELKVEPQLDNETTSTEEVKEKHLVDDNKKEGKKAAEEQLSPTSSAGDFSFLQQRKQEKKPSRKVENIQIPETNDAEVNWFLRNVKDQQKRR</sequence>
<dbReference type="RefSeq" id="WP_053430696.1">
    <property type="nucleotide sequence ID" value="NZ_LILD02000056.1"/>
</dbReference>
<proteinExistence type="predicted"/>
<keyword evidence="1" id="KW-0175">Coiled coil</keyword>
<comment type="caution">
    <text evidence="3">The sequence shown here is derived from an EMBL/GenBank/DDBJ whole genome shotgun (WGS) entry which is preliminary data.</text>
</comment>
<accession>A0A0M0KHS3</accession>
<gene>
    <name evidence="3" type="ORF">AMD02_05525</name>
</gene>
<reference evidence="3" key="1">
    <citation type="submission" date="2015-08" db="EMBL/GenBank/DDBJ databases">
        <title>Complete DNA Sequence of Pseudomonas syringae pv. actinidiae, the Causal Agent of Kiwifruit Canker Disease.</title>
        <authorList>
            <person name="Rikkerink E.H.A."/>
            <person name="Fineran P.C."/>
        </authorList>
    </citation>
    <scope>NUCLEOTIDE SEQUENCE</scope>
    <source>
        <strain evidence="3">DSM 13666</strain>
    </source>
</reference>
<feature type="region of interest" description="Disordered" evidence="2">
    <location>
        <begin position="126"/>
        <end position="221"/>
    </location>
</feature>
<feature type="compositionally biased region" description="Basic and acidic residues" evidence="2">
    <location>
        <begin position="202"/>
        <end position="213"/>
    </location>
</feature>
<feature type="compositionally biased region" description="Polar residues" evidence="2">
    <location>
        <begin position="187"/>
        <end position="201"/>
    </location>
</feature>
<evidence type="ECO:0000313" key="3">
    <source>
        <dbReference type="EMBL" id="KOO38386.1"/>
    </source>
</evidence>